<dbReference type="PANTHER" id="PTHR36117">
    <property type="entry name" value="4-HYDROXYPHENYLACETATE 3-MONOOXYGENASE-RELATED"/>
    <property type="match status" value="1"/>
</dbReference>
<dbReference type="InterPro" id="IPR024719">
    <property type="entry name" value="HpaB/PvcC/4-BUDH_C"/>
</dbReference>
<protein>
    <submittedName>
        <fullName evidence="2">4-hydroxyphenylacetate 3-hydroxylase C-terminal domain-containing protein</fullName>
    </submittedName>
</protein>
<organism evidence="2 3">
    <name type="scientific">Paenibacillus filicis</name>
    <dbReference type="NCBI Taxonomy" id="669464"/>
    <lineage>
        <taxon>Bacteria</taxon>
        <taxon>Bacillati</taxon>
        <taxon>Bacillota</taxon>
        <taxon>Bacilli</taxon>
        <taxon>Bacillales</taxon>
        <taxon>Paenibacillaceae</taxon>
        <taxon>Paenibacillus</taxon>
    </lineage>
</organism>
<name>A0ABU9DTP3_9BACL</name>
<dbReference type="Gene3D" id="1.20.140.10">
    <property type="entry name" value="Butyryl-CoA Dehydrogenase, subunit A, domain 3"/>
    <property type="match status" value="1"/>
</dbReference>
<proteinExistence type="predicted"/>
<dbReference type="InterPro" id="IPR004925">
    <property type="entry name" value="HpaB/PvcC/4-BUDH"/>
</dbReference>
<feature type="domain" description="HpaB/PvcC/4-BUDH C-terminal" evidence="1">
    <location>
        <begin position="244"/>
        <end position="349"/>
    </location>
</feature>
<evidence type="ECO:0000313" key="2">
    <source>
        <dbReference type="EMBL" id="MEK8132245.1"/>
    </source>
</evidence>
<reference evidence="2 3" key="1">
    <citation type="submission" date="2024-04" db="EMBL/GenBank/DDBJ databases">
        <title>draft genome sequnece of Paenibacillus filicis.</title>
        <authorList>
            <person name="Kim D.-U."/>
        </authorList>
    </citation>
    <scope>NUCLEOTIDE SEQUENCE [LARGE SCALE GENOMIC DNA]</scope>
    <source>
        <strain evidence="2 3">KACC14197</strain>
    </source>
</reference>
<dbReference type="Proteomes" id="UP001469365">
    <property type="component" value="Unassembled WGS sequence"/>
</dbReference>
<dbReference type="Pfam" id="PF03241">
    <property type="entry name" value="HpaB"/>
    <property type="match status" value="1"/>
</dbReference>
<keyword evidence="3" id="KW-1185">Reference proteome</keyword>
<accession>A0ABU9DTP3</accession>
<dbReference type="RefSeq" id="WP_341419369.1">
    <property type="nucleotide sequence ID" value="NZ_JBBPCC010000027.1"/>
</dbReference>
<evidence type="ECO:0000313" key="3">
    <source>
        <dbReference type="Proteomes" id="UP001469365"/>
    </source>
</evidence>
<sequence>MKDTYIQPWQTPRQVIGPGGESWALLEHDAYIRELDKLSESGLSDLIRQAYELPVTADELSKKRTGLYKAAGGHSVFAGGLADYAHALLASWHAHQDGSVLESQPHVGPLASLFEESVRQGKLITTSLYRIKPLALTGEGETAPILEAGEHGLLLRGRTTFLADALFADELLVFVQAEGDSTPTTIALVPVNAPRLRFRISELLDYGLTVEYDGVFIPWSRVIVDRHAAYARAWLEHPVAKAVADYQWTYRQQDLLDILTGTAFVVAEQSGRNRDHHVQVVLGEIVQELETVKALLLAAEIGGATSESGVFLPEAVSLQAAKKAAVALLERVFEQARRLGGGLIADNPNLNGTDPAEEDLALAWALYTVGSERAYRRLQHELYAFGDPIQQTFRFFEEYPLETLKSRYNQFWETRKPALTGRE</sequence>
<dbReference type="SUPFAM" id="SSF56645">
    <property type="entry name" value="Acyl-CoA dehydrogenase NM domain-like"/>
    <property type="match status" value="1"/>
</dbReference>
<dbReference type="InterPro" id="IPR009100">
    <property type="entry name" value="AcylCoA_DH/oxidase_NM_dom_sf"/>
</dbReference>
<gene>
    <name evidence="2" type="ORF">WMW72_30535</name>
</gene>
<evidence type="ECO:0000259" key="1">
    <source>
        <dbReference type="Pfam" id="PF03241"/>
    </source>
</evidence>
<dbReference type="PANTHER" id="PTHR36117:SF3">
    <property type="entry name" value="4-HYDROXYPHENYLACETATE 3-MONOOXYGENASE-RELATED"/>
    <property type="match status" value="1"/>
</dbReference>
<comment type="caution">
    <text evidence="2">The sequence shown here is derived from an EMBL/GenBank/DDBJ whole genome shotgun (WGS) entry which is preliminary data.</text>
</comment>
<dbReference type="EMBL" id="JBBPCC010000027">
    <property type="protein sequence ID" value="MEK8132245.1"/>
    <property type="molecule type" value="Genomic_DNA"/>
</dbReference>
<dbReference type="SUPFAM" id="SSF47203">
    <property type="entry name" value="Acyl-CoA dehydrogenase C-terminal domain-like"/>
    <property type="match status" value="1"/>
</dbReference>
<dbReference type="InterPro" id="IPR036250">
    <property type="entry name" value="AcylCo_DH-like_C"/>
</dbReference>